<dbReference type="EC" id="1.2.7.11" evidence="4"/>
<dbReference type="InterPro" id="IPR002880">
    <property type="entry name" value="Pyrv_Fd/Flavodoxin_OxRdtase_N"/>
</dbReference>
<dbReference type="Pfam" id="PF01855">
    <property type="entry name" value="POR_N"/>
    <property type="match status" value="1"/>
</dbReference>
<keyword evidence="5" id="KW-0560">Oxidoreductase</keyword>
<organism evidence="9 10">
    <name type="scientific">Candidatus Acidianus copahuensis</name>
    <dbReference type="NCBI Taxonomy" id="1160895"/>
    <lineage>
        <taxon>Archaea</taxon>
        <taxon>Thermoproteota</taxon>
        <taxon>Thermoprotei</taxon>
        <taxon>Sulfolobales</taxon>
        <taxon>Sulfolobaceae</taxon>
        <taxon>Acidianus</taxon>
    </lineage>
</organism>
<evidence type="ECO:0000256" key="6">
    <source>
        <dbReference type="ARBA" id="ARBA00048893"/>
    </source>
</evidence>
<dbReference type="CDD" id="cd07034">
    <property type="entry name" value="TPP_PYR_PFOR_IOR-alpha_like"/>
    <property type="match status" value="1"/>
</dbReference>
<keyword evidence="9" id="KW-0670">Pyruvate</keyword>
<evidence type="ECO:0000256" key="1">
    <source>
        <dbReference type="ARBA" id="ARBA00003908"/>
    </source>
</evidence>
<accession>A0A031LNQ4</accession>
<comment type="catalytic activity">
    <reaction evidence="6">
        <text>a 2-oxocarboxylate + 2 oxidized [2Fe-2S]-[ferredoxin] + CoA = an acyl-CoA + 2 reduced [2Fe-2S]-[ferredoxin] + CO2 + H(+)</text>
        <dbReference type="Rhea" id="RHEA:42316"/>
        <dbReference type="Rhea" id="RHEA-COMP:10000"/>
        <dbReference type="Rhea" id="RHEA-COMP:10001"/>
        <dbReference type="ChEBI" id="CHEBI:15378"/>
        <dbReference type="ChEBI" id="CHEBI:16526"/>
        <dbReference type="ChEBI" id="CHEBI:33737"/>
        <dbReference type="ChEBI" id="CHEBI:33738"/>
        <dbReference type="ChEBI" id="CHEBI:35179"/>
        <dbReference type="ChEBI" id="CHEBI:57287"/>
        <dbReference type="ChEBI" id="CHEBI:58342"/>
        <dbReference type="EC" id="1.2.7.11"/>
    </reaction>
</comment>
<dbReference type="GO" id="GO:0047553">
    <property type="term" value="F:2-oxoglutarate synthase activity"/>
    <property type="evidence" value="ECO:0007669"/>
    <property type="project" value="UniProtKB-ARBA"/>
</dbReference>
<evidence type="ECO:0000313" key="10">
    <source>
        <dbReference type="Proteomes" id="UP000024332"/>
    </source>
</evidence>
<keyword evidence="10" id="KW-1185">Reference proteome</keyword>
<sequence length="397" mass="44452">MRKVMSANEAVANAVKLARVGVVGIYPITPQTTVIEKLAEMKAEGEIDADIVRVESEHAAMGVTLGAGAAGVRSFTATGSQGLLYMHEMVWWASGSRVPLVMMVGTRAVGAPWNIWNENTDFMSERDSGWIMAFASNPQEAFDLVLQGFRISEDERVFLPMMVGMDGFILTHMKTNVYLPSQEEVDAFLPPRRQPYVIDPEAPIGMGNIFPPVEYMKLRHSIHSAIQSAESVIKEIGKDYEKISPFNNYRTLNVKYRMEDADYALVLMGAWAGDAMEAIDELREKGINIGMLRIRYLRPWAESEIKELENVKGILVMDRATSLGRGGPLYLEVKATVRNQVKGVVTGLGGVLLNKEDFKRIILKFLKEAKEERSDGVEWYYPAEVEKVELRNPKDVE</sequence>
<name>A0A031LNQ4_9CREN</name>
<dbReference type="InterPro" id="IPR029061">
    <property type="entry name" value="THDP-binding"/>
</dbReference>
<evidence type="ECO:0000256" key="3">
    <source>
        <dbReference type="ARBA" id="ARBA00011631"/>
    </source>
</evidence>
<dbReference type="STRING" id="1160895.CM19_04540"/>
<dbReference type="Proteomes" id="UP000024332">
    <property type="component" value="Unassembled WGS sequence"/>
</dbReference>
<evidence type="ECO:0000256" key="2">
    <source>
        <dbReference type="ARBA" id="ARBA00011595"/>
    </source>
</evidence>
<dbReference type="RefSeq" id="WP_048099205.1">
    <property type="nucleotide sequence ID" value="NZ_JFZT01000035.1"/>
</dbReference>
<dbReference type="GO" id="GO:0006979">
    <property type="term" value="P:response to oxidative stress"/>
    <property type="evidence" value="ECO:0007669"/>
    <property type="project" value="TreeGrafter"/>
</dbReference>
<dbReference type="Gene3D" id="3.40.50.920">
    <property type="match status" value="1"/>
</dbReference>
<protein>
    <recommendedName>
        <fullName evidence="4">2-oxoacid oxidoreductase (ferredoxin)</fullName>
        <ecNumber evidence="4">1.2.7.11</ecNumber>
    </recommendedName>
</protein>
<evidence type="ECO:0000313" key="9">
    <source>
        <dbReference type="EMBL" id="EZQ10012.1"/>
    </source>
</evidence>
<dbReference type="InterPro" id="IPR033412">
    <property type="entry name" value="PFOR_II"/>
</dbReference>
<gene>
    <name evidence="9" type="ORF">CM19_04540</name>
</gene>
<dbReference type="GO" id="GO:0018491">
    <property type="term" value="F:2-oxobutyrate synthase activity"/>
    <property type="evidence" value="ECO:0007669"/>
    <property type="project" value="UniProtKB-ARBA"/>
</dbReference>
<dbReference type="Pfam" id="PF17147">
    <property type="entry name" value="PFOR_II"/>
    <property type="match status" value="1"/>
</dbReference>
<comment type="subunit">
    <text evidence="3">Heterodimer composed of an alpha and a beta subunit.</text>
</comment>
<dbReference type="SUPFAM" id="SSF52518">
    <property type="entry name" value="Thiamin diphosphate-binding fold (THDP-binding)"/>
    <property type="match status" value="1"/>
</dbReference>
<dbReference type="InterPro" id="IPR009014">
    <property type="entry name" value="Transketo_C/PFOR_II"/>
</dbReference>
<feature type="domain" description="Pyruvate:ferredoxin oxidoreductase core" evidence="8">
    <location>
        <begin position="261"/>
        <end position="357"/>
    </location>
</feature>
<dbReference type="SUPFAM" id="SSF52922">
    <property type="entry name" value="TK C-terminal domain-like"/>
    <property type="match status" value="1"/>
</dbReference>
<dbReference type="PANTHER" id="PTHR32154:SF0">
    <property type="entry name" value="PYRUVATE-FLAVODOXIN OXIDOREDUCTASE-RELATED"/>
    <property type="match status" value="1"/>
</dbReference>
<evidence type="ECO:0000256" key="5">
    <source>
        <dbReference type="ARBA" id="ARBA00023002"/>
    </source>
</evidence>
<feature type="domain" description="Pyruvate flavodoxin/ferredoxin oxidoreductase pyrimidine binding" evidence="7">
    <location>
        <begin position="14"/>
        <end position="236"/>
    </location>
</feature>
<dbReference type="FunFam" id="3.40.50.920:FF:000010">
    <property type="entry name" value="Pyruvate ferredoxin oxidoreductase, alpha subunit"/>
    <property type="match status" value="1"/>
</dbReference>
<comment type="function">
    <text evidence="1">Catalyzes the coenzyme A-dependent oxidative decarboxylation of different 2-oxoacids such as 2-oxoglutarate, pyruvate and 2-oxobutyrate to form their CoA derivatives.</text>
</comment>
<reference evidence="9 10" key="1">
    <citation type="submission" date="2014-03" db="EMBL/GenBank/DDBJ databases">
        <title>Draft genome sequence of the novel thermoacidophilic archaea Acidianus copahuensis ALE1 strain, isolated from Copahue volcanic area in Neuquen Argentina.</title>
        <authorList>
            <person name="Urbieta M.S."/>
            <person name="Rascovan N."/>
            <person name="Castro C."/>
            <person name="Revale S."/>
            <person name="Giaveno M.A."/>
            <person name="Vazquez M.P."/>
            <person name="Donati E.R."/>
        </authorList>
    </citation>
    <scope>NUCLEOTIDE SEQUENCE [LARGE SCALE GENOMIC DNA]</scope>
    <source>
        <strain evidence="9 10">ALE1</strain>
    </source>
</reference>
<dbReference type="InterPro" id="IPR050722">
    <property type="entry name" value="Pyruvate:ferred/Flavod_OxRd"/>
</dbReference>
<evidence type="ECO:0000259" key="7">
    <source>
        <dbReference type="Pfam" id="PF01855"/>
    </source>
</evidence>
<dbReference type="FunFam" id="3.40.50.970:FF:000012">
    <property type="entry name" value="Pyruvate:ferredoxin (Flavodoxin) oxidoreductase"/>
    <property type="match status" value="1"/>
</dbReference>
<dbReference type="GO" id="GO:0019164">
    <property type="term" value="F:pyruvate synthase activity"/>
    <property type="evidence" value="ECO:0007669"/>
    <property type="project" value="UniProtKB-ARBA"/>
</dbReference>
<dbReference type="EMBL" id="JFZT01000035">
    <property type="protein sequence ID" value="EZQ10012.1"/>
    <property type="molecule type" value="Genomic_DNA"/>
</dbReference>
<evidence type="ECO:0000259" key="8">
    <source>
        <dbReference type="Pfam" id="PF17147"/>
    </source>
</evidence>
<dbReference type="Gene3D" id="3.40.50.970">
    <property type="match status" value="1"/>
</dbReference>
<dbReference type="OrthoDB" id="372068at2157"/>
<comment type="caution">
    <text evidence="9">The sequence shown here is derived from an EMBL/GenBank/DDBJ whole genome shotgun (WGS) entry which is preliminary data.</text>
</comment>
<dbReference type="PANTHER" id="PTHR32154">
    <property type="entry name" value="PYRUVATE-FLAVODOXIN OXIDOREDUCTASE-RELATED"/>
    <property type="match status" value="1"/>
</dbReference>
<dbReference type="AlphaFoldDB" id="A0A031LNQ4"/>
<comment type="subunit">
    <text evidence="2">Heterotetramer of one alpha, one beta, one delta and one gamma chain.</text>
</comment>
<proteinExistence type="predicted"/>
<evidence type="ECO:0000256" key="4">
    <source>
        <dbReference type="ARBA" id="ARBA00012691"/>
    </source>
</evidence>